<dbReference type="Proteomes" id="UP000642571">
    <property type="component" value="Unassembled WGS sequence"/>
</dbReference>
<keyword evidence="3" id="KW-0560">Oxidoreductase</keyword>
<comment type="caution">
    <text evidence="7">The sequence shown here is derived from an EMBL/GenBank/DDBJ whole genome shotgun (WGS) entry which is preliminary data.</text>
</comment>
<keyword evidence="5" id="KW-0627">Porphyrin biosynthesis</keyword>
<dbReference type="SUPFAM" id="SSF51735">
    <property type="entry name" value="NAD(P)-binding Rossmann-fold domains"/>
    <property type="match status" value="1"/>
</dbReference>
<comment type="catalytic activity">
    <reaction evidence="6">
        <text>precorrin-2 + NAD(+) = sirohydrochlorin + NADH + 2 H(+)</text>
        <dbReference type="Rhea" id="RHEA:15613"/>
        <dbReference type="ChEBI" id="CHEBI:15378"/>
        <dbReference type="ChEBI" id="CHEBI:57540"/>
        <dbReference type="ChEBI" id="CHEBI:57945"/>
        <dbReference type="ChEBI" id="CHEBI:58351"/>
        <dbReference type="ChEBI" id="CHEBI:58827"/>
        <dbReference type="EC" id="1.3.1.76"/>
    </reaction>
</comment>
<evidence type="ECO:0000256" key="1">
    <source>
        <dbReference type="ARBA" id="ARBA00005010"/>
    </source>
</evidence>
<dbReference type="Pfam" id="PF22440">
    <property type="entry name" value="SirC_C"/>
    <property type="match status" value="1"/>
</dbReference>
<dbReference type="PANTHER" id="PTHR35330:SF1">
    <property type="entry name" value="SIROHEME BIOSYNTHESIS PROTEIN MET8"/>
    <property type="match status" value="1"/>
</dbReference>
<evidence type="ECO:0000256" key="5">
    <source>
        <dbReference type="ARBA" id="ARBA00023244"/>
    </source>
</evidence>
<dbReference type="SUPFAM" id="SSF75615">
    <property type="entry name" value="Siroheme synthase middle domains-like"/>
    <property type="match status" value="1"/>
</dbReference>
<dbReference type="PANTHER" id="PTHR35330">
    <property type="entry name" value="SIROHEME BIOSYNTHESIS PROTEIN MET8"/>
    <property type="match status" value="1"/>
</dbReference>
<dbReference type="NCBIfam" id="NF005222">
    <property type="entry name" value="PRK06718.1"/>
    <property type="match status" value="1"/>
</dbReference>
<dbReference type="InterPro" id="IPR006367">
    <property type="entry name" value="Sirohaem_synthase_N"/>
</dbReference>
<keyword evidence="4" id="KW-0520">NAD</keyword>
<evidence type="ECO:0000256" key="6">
    <source>
        <dbReference type="ARBA" id="ARBA00047561"/>
    </source>
</evidence>
<organism evidence="7 8">
    <name type="scientific">Pontibacillus salipaludis</name>
    <dbReference type="NCBI Taxonomy" id="1697394"/>
    <lineage>
        <taxon>Bacteria</taxon>
        <taxon>Bacillati</taxon>
        <taxon>Bacillota</taxon>
        <taxon>Bacilli</taxon>
        <taxon>Bacillales</taxon>
        <taxon>Bacillaceae</taxon>
        <taxon>Pontibacillus</taxon>
    </lineage>
</organism>
<gene>
    <name evidence="7" type="ORF">GCM10011389_32970</name>
</gene>
<dbReference type="Gene3D" id="1.10.8.610">
    <property type="entry name" value="SirC, precorrin-2 dehydrogenase, C-terminal helical domain-like"/>
    <property type="match status" value="1"/>
</dbReference>
<evidence type="ECO:0000256" key="3">
    <source>
        <dbReference type="ARBA" id="ARBA00023002"/>
    </source>
</evidence>
<evidence type="ECO:0000256" key="2">
    <source>
        <dbReference type="ARBA" id="ARBA00012400"/>
    </source>
</evidence>
<keyword evidence="8" id="KW-1185">Reference proteome</keyword>
<evidence type="ECO:0000256" key="4">
    <source>
        <dbReference type="ARBA" id="ARBA00023027"/>
    </source>
</evidence>
<name>A0ABQ1QD96_9BACI</name>
<dbReference type="Pfam" id="PF13241">
    <property type="entry name" value="NAD_binding_7"/>
    <property type="match status" value="1"/>
</dbReference>
<proteinExistence type="predicted"/>
<dbReference type="EC" id="1.3.1.76" evidence="2"/>
<evidence type="ECO:0000313" key="8">
    <source>
        <dbReference type="Proteomes" id="UP000642571"/>
    </source>
</evidence>
<dbReference type="InterPro" id="IPR036291">
    <property type="entry name" value="NAD(P)-bd_dom_sf"/>
</dbReference>
<dbReference type="Gene3D" id="3.40.50.720">
    <property type="entry name" value="NAD(P)-binding Rossmann-like Domain"/>
    <property type="match status" value="1"/>
</dbReference>
<dbReference type="RefSeq" id="WP_188655478.1">
    <property type="nucleotide sequence ID" value="NZ_BMIN01000017.1"/>
</dbReference>
<dbReference type="NCBIfam" id="TIGR01470">
    <property type="entry name" value="cysG_Nterm"/>
    <property type="match status" value="1"/>
</dbReference>
<reference evidence="8" key="1">
    <citation type="journal article" date="2019" name="Int. J. Syst. Evol. Microbiol.">
        <title>The Global Catalogue of Microorganisms (GCM) 10K type strain sequencing project: providing services to taxonomists for standard genome sequencing and annotation.</title>
        <authorList>
            <consortium name="The Broad Institute Genomics Platform"/>
            <consortium name="The Broad Institute Genome Sequencing Center for Infectious Disease"/>
            <person name="Wu L."/>
            <person name="Ma J."/>
        </authorList>
    </citation>
    <scope>NUCLEOTIDE SEQUENCE [LARGE SCALE GENOMIC DNA]</scope>
    <source>
        <strain evidence="8">CGMCC 1.15353</strain>
    </source>
</reference>
<sequence length="202" mass="22803">MSQLPLMVEMTGLCAVVIGGGKVAWKRAKALVENGAMVTIVSPHLTDSLQELVSLGKIKWLDKLFEASDAREAFLLVVATDDEEVNERVLQVAAHIPLINDATNAERGNITFPGLFRRGKLTISVSTAGASPGLTSSILSKIREHYDDYGPYVDFLYECRQQIKHSSMDEGEKRRLLREIVEERYKDEEEQHQFKEAIDRRW</sequence>
<comment type="pathway">
    <text evidence="1">Porphyrin-containing compound metabolism; siroheme biosynthesis; sirohydrochlorin from precorrin-2: step 1/1.</text>
</comment>
<evidence type="ECO:0000313" key="7">
    <source>
        <dbReference type="EMBL" id="GGD22598.1"/>
    </source>
</evidence>
<dbReference type="InterPro" id="IPR028161">
    <property type="entry name" value="Met8-like"/>
</dbReference>
<dbReference type="EMBL" id="BMIN01000017">
    <property type="protein sequence ID" value="GGD22598.1"/>
    <property type="molecule type" value="Genomic_DNA"/>
</dbReference>
<protein>
    <recommendedName>
        <fullName evidence="2">precorrin-2 dehydrogenase</fullName>
        <ecNumber evidence="2">1.3.1.76</ecNumber>
    </recommendedName>
</protein>
<accession>A0ABQ1QD96</accession>
<dbReference type="InterPro" id="IPR042518">
    <property type="entry name" value="SirC_C"/>
</dbReference>